<comment type="subcellular location">
    <subcellularLocation>
        <location evidence="1">Virion</location>
    </subcellularLocation>
</comment>
<sequence>MPYNSIINRTDAEALIPEEVSREIIQEVPTSSSVMQLARKLPNMSRKQRKMPVLDALISAYFVNGDTGLKQTSEAAWTNKYVTAEEMAVIVPIPEAVLEDEDYDIWGEVKPRIVEAFGRAFDAAVVLGTNIPAAWVIDMGNHSGLLDGCTDASHVVDLSTQLAAGKDMFDVILGEGGLLSFVEEDGYEVNGHVASLTMKAKLRGVRAKVFNGVDSMVPAGEPIFVRSMQESGRYELDGTPILFPKNGAIPADSLLQVSGDWNQLVYSIRTDVTYKILTEAVIQDNTGTIIYNLAQQDMVALRAVMRLGVALPNPINAVNQDVATRFPFSALVP</sequence>
<dbReference type="STRING" id="1134406.ADN00_18905"/>
<dbReference type="EMBL" id="LGCL01000045">
    <property type="protein sequence ID" value="KPL70113.1"/>
    <property type="molecule type" value="Genomic_DNA"/>
</dbReference>
<protein>
    <recommendedName>
        <fullName evidence="2">Phage capsid-like C-terminal domain-containing protein</fullName>
    </recommendedName>
</protein>
<dbReference type="PATRIC" id="fig|1134406.4.peg.3092"/>
<evidence type="ECO:0000313" key="3">
    <source>
        <dbReference type="EMBL" id="KPL70113.1"/>
    </source>
</evidence>
<proteinExistence type="predicted"/>
<comment type="caution">
    <text evidence="3">The sequence shown here is derived from an EMBL/GenBank/DDBJ whole genome shotgun (WGS) entry which is preliminary data.</text>
</comment>
<dbReference type="Pfam" id="PF05065">
    <property type="entry name" value="Phage_capsid"/>
    <property type="match status" value="1"/>
</dbReference>
<evidence type="ECO:0000256" key="1">
    <source>
        <dbReference type="ARBA" id="ARBA00004328"/>
    </source>
</evidence>
<dbReference type="InterPro" id="IPR054612">
    <property type="entry name" value="Phage_capsid-like_C"/>
</dbReference>
<dbReference type="AlphaFoldDB" id="A0A0P6X5D2"/>
<dbReference type="SUPFAM" id="SSF56563">
    <property type="entry name" value="Major capsid protein gp5"/>
    <property type="match status" value="1"/>
</dbReference>
<dbReference type="OrthoDB" id="156689at2"/>
<name>A0A0P6X5D2_9CHLR</name>
<dbReference type="RefSeq" id="WP_075064600.1">
    <property type="nucleotide sequence ID" value="NZ_LGCL01000045.1"/>
</dbReference>
<feature type="domain" description="Phage capsid-like C-terminal" evidence="2">
    <location>
        <begin position="14"/>
        <end position="314"/>
    </location>
</feature>
<organism evidence="3 4">
    <name type="scientific">Ornatilinea apprima</name>
    <dbReference type="NCBI Taxonomy" id="1134406"/>
    <lineage>
        <taxon>Bacteria</taxon>
        <taxon>Bacillati</taxon>
        <taxon>Chloroflexota</taxon>
        <taxon>Anaerolineae</taxon>
        <taxon>Anaerolineales</taxon>
        <taxon>Anaerolineaceae</taxon>
        <taxon>Ornatilinea</taxon>
    </lineage>
</organism>
<evidence type="ECO:0000313" key="4">
    <source>
        <dbReference type="Proteomes" id="UP000050417"/>
    </source>
</evidence>
<keyword evidence="4" id="KW-1185">Reference proteome</keyword>
<dbReference type="NCBIfam" id="TIGR01554">
    <property type="entry name" value="major_cap_HK97"/>
    <property type="match status" value="1"/>
</dbReference>
<evidence type="ECO:0000259" key="2">
    <source>
        <dbReference type="Pfam" id="PF05065"/>
    </source>
</evidence>
<reference evidence="3 4" key="1">
    <citation type="submission" date="2015-07" db="EMBL/GenBank/DDBJ databases">
        <title>Genome sequence of Ornatilinea apprima DSM 23815.</title>
        <authorList>
            <person name="Hemp J."/>
            <person name="Ward L.M."/>
            <person name="Pace L.A."/>
            <person name="Fischer W.W."/>
        </authorList>
    </citation>
    <scope>NUCLEOTIDE SEQUENCE [LARGE SCALE GENOMIC DNA]</scope>
    <source>
        <strain evidence="3 4">P3M-1</strain>
    </source>
</reference>
<dbReference type="InterPro" id="IPR024455">
    <property type="entry name" value="Phage_capsid"/>
</dbReference>
<dbReference type="Proteomes" id="UP000050417">
    <property type="component" value="Unassembled WGS sequence"/>
</dbReference>
<accession>A0A0P6X5D2</accession>
<gene>
    <name evidence="3" type="ORF">ADN00_18905</name>
</gene>